<keyword evidence="3 7" id="KW-0507">mRNA processing</keyword>
<dbReference type="GO" id="GO:0000387">
    <property type="term" value="P:spliceosomal snRNP assembly"/>
    <property type="evidence" value="ECO:0007669"/>
    <property type="project" value="UniProtKB-UniRule"/>
</dbReference>
<comment type="caution">
    <text evidence="9">The sequence shown here is derived from an EMBL/GenBank/DDBJ whole genome shotgun (WGS) entry which is preliminary data.</text>
</comment>
<dbReference type="InterPro" id="IPR017364">
    <property type="entry name" value="GEMIN2"/>
</dbReference>
<comment type="function">
    <text evidence="7">The SMN complex catalyzes the assembly of small nuclear ribonucleoproteins (snRNPs), the building blocks of the spliceosome, and thereby plays an important role in the splicing of cellular pre-mRNAs.</text>
</comment>
<proteinExistence type="inferred from homology"/>
<comment type="similarity">
    <text evidence="5 7">Belongs to the gemin-2 family.</text>
</comment>
<feature type="compositionally biased region" description="Basic and acidic residues" evidence="8">
    <location>
        <begin position="55"/>
        <end position="76"/>
    </location>
</feature>
<evidence type="ECO:0000256" key="3">
    <source>
        <dbReference type="ARBA" id="ARBA00022664"/>
    </source>
</evidence>
<name>A0AA36M7B1_CYLNA</name>
<dbReference type="Pfam" id="PF04938">
    <property type="entry name" value="SIP1"/>
    <property type="match status" value="1"/>
</dbReference>
<keyword evidence="4 7" id="KW-0508">mRNA splicing</keyword>
<gene>
    <name evidence="9" type="ORF">CYNAS_LOCUS12243</name>
</gene>
<evidence type="ECO:0000256" key="4">
    <source>
        <dbReference type="ARBA" id="ARBA00023187"/>
    </source>
</evidence>
<organism evidence="9 10">
    <name type="scientific">Cylicocyclus nassatus</name>
    <name type="common">Nematode worm</name>
    <dbReference type="NCBI Taxonomy" id="53992"/>
    <lineage>
        <taxon>Eukaryota</taxon>
        <taxon>Metazoa</taxon>
        <taxon>Ecdysozoa</taxon>
        <taxon>Nematoda</taxon>
        <taxon>Chromadorea</taxon>
        <taxon>Rhabditida</taxon>
        <taxon>Rhabditina</taxon>
        <taxon>Rhabditomorpha</taxon>
        <taxon>Strongyloidea</taxon>
        <taxon>Strongylidae</taxon>
        <taxon>Cylicocyclus</taxon>
    </lineage>
</organism>
<evidence type="ECO:0000256" key="6">
    <source>
        <dbReference type="ARBA" id="ARBA00047179"/>
    </source>
</evidence>
<feature type="region of interest" description="Disordered" evidence="8">
    <location>
        <begin position="50"/>
        <end position="76"/>
    </location>
</feature>
<evidence type="ECO:0000256" key="8">
    <source>
        <dbReference type="SAM" id="MobiDB-lite"/>
    </source>
</evidence>
<dbReference type="AlphaFoldDB" id="A0AA36M7B1"/>
<dbReference type="InterPro" id="IPR035426">
    <property type="entry name" value="Gemin2/Brr1"/>
</dbReference>
<keyword evidence="2 7" id="KW-0963">Cytoplasm</keyword>
<comment type="subunit">
    <text evidence="7">Part of the core SMN complex.</text>
</comment>
<dbReference type="PANTHER" id="PTHR12794">
    <property type="entry name" value="GEMIN2"/>
    <property type="match status" value="1"/>
</dbReference>
<sequence>MDRGQFIDIGAFDVDAVDMDCAPQSAEQYLQQVIADRVRGPSCVSIIQPSVSDLETEKEAPPSTSKAEHDPRAPSREWRTAKVAEFSLLRSRMEKAPKKKALRLQWPNLTNSEQWEELLLRRCHPKCVQFLPSFPNHQGTPPAVPVVLSLTSAMVENVIQYAVEWAECDGLSRPLREWIFVLLLLIHKPVMPDVCAAMRALANLCRRSRSALDLERKDEIRELSWFIAIVAEYFGQTDLADL</sequence>
<comment type="subcellular location">
    <subcellularLocation>
        <location evidence="1">Cytoplasm</location>
    </subcellularLocation>
</comment>
<dbReference type="GO" id="GO:0032797">
    <property type="term" value="C:SMN complex"/>
    <property type="evidence" value="ECO:0007669"/>
    <property type="project" value="UniProtKB-UniRule"/>
</dbReference>
<reference evidence="9" key="1">
    <citation type="submission" date="2023-07" db="EMBL/GenBank/DDBJ databases">
        <authorList>
            <consortium name="CYATHOMIX"/>
        </authorList>
    </citation>
    <scope>NUCLEOTIDE SEQUENCE</scope>
    <source>
        <strain evidence="9">N/A</strain>
    </source>
</reference>
<evidence type="ECO:0000313" key="10">
    <source>
        <dbReference type="Proteomes" id="UP001176961"/>
    </source>
</evidence>
<dbReference type="Gene3D" id="1.20.58.1070">
    <property type="match status" value="1"/>
</dbReference>
<protein>
    <recommendedName>
        <fullName evidence="6 7">Gem-associated protein 2</fullName>
    </recommendedName>
</protein>
<dbReference type="Proteomes" id="UP001176961">
    <property type="component" value="Unassembled WGS sequence"/>
</dbReference>
<evidence type="ECO:0000256" key="2">
    <source>
        <dbReference type="ARBA" id="ARBA00022490"/>
    </source>
</evidence>
<accession>A0AA36M7B1</accession>
<evidence type="ECO:0000313" key="9">
    <source>
        <dbReference type="EMBL" id="CAJ0600260.1"/>
    </source>
</evidence>
<evidence type="ECO:0000256" key="5">
    <source>
        <dbReference type="ARBA" id="ARBA00025758"/>
    </source>
</evidence>
<dbReference type="PIRSF" id="PIRSF038038">
    <property type="entry name" value="SMN_Gemin2"/>
    <property type="match status" value="1"/>
</dbReference>
<dbReference type="GO" id="GO:0005681">
    <property type="term" value="C:spliceosomal complex"/>
    <property type="evidence" value="ECO:0007669"/>
    <property type="project" value="UniProtKB-UniRule"/>
</dbReference>
<dbReference type="PANTHER" id="PTHR12794:SF0">
    <property type="entry name" value="GEM-ASSOCIATED PROTEIN 2"/>
    <property type="match status" value="1"/>
</dbReference>
<dbReference type="EMBL" id="CATQJL010000223">
    <property type="protein sequence ID" value="CAJ0600260.1"/>
    <property type="molecule type" value="Genomic_DNA"/>
</dbReference>
<evidence type="ECO:0000256" key="1">
    <source>
        <dbReference type="ARBA" id="ARBA00004496"/>
    </source>
</evidence>
<evidence type="ECO:0000256" key="7">
    <source>
        <dbReference type="PIRNR" id="PIRNR038038"/>
    </source>
</evidence>
<dbReference type="GO" id="GO:0000245">
    <property type="term" value="P:spliceosomal complex assembly"/>
    <property type="evidence" value="ECO:0007669"/>
    <property type="project" value="UniProtKB-UniRule"/>
</dbReference>
<keyword evidence="10" id="KW-1185">Reference proteome</keyword>